<evidence type="ECO:0000259" key="3">
    <source>
        <dbReference type="Pfam" id="PF05368"/>
    </source>
</evidence>
<dbReference type="OrthoDB" id="3358371at2759"/>
<feature type="domain" description="NmrA-like" evidence="3">
    <location>
        <begin position="3"/>
        <end position="282"/>
    </location>
</feature>
<dbReference type="CDD" id="cd05251">
    <property type="entry name" value="NmrA_like_SDR_a"/>
    <property type="match status" value="1"/>
</dbReference>
<evidence type="ECO:0000256" key="1">
    <source>
        <dbReference type="ARBA" id="ARBA00006328"/>
    </source>
</evidence>
<keyword evidence="5" id="KW-1185">Reference proteome</keyword>
<dbReference type="Proteomes" id="UP000240883">
    <property type="component" value="Unassembled WGS sequence"/>
</dbReference>
<protein>
    <submittedName>
        <fullName evidence="4">NAD(P)-binding protein</fullName>
    </submittedName>
</protein>
<dbReference type="InterPro" id="IPR008030">
    <property type="entry name" value="NmrA-like"/>
</dbReference>
<dbReference type="AlphaFoldDB" id="A0A2T2P8P6"/>
<name>A0A2T2P8P6_CORCC</name>
<dbReference type="Pfam" id="PF05368">
    <property type="entry name" value="NmrA"/>
    <property type="match status" value="1"/>
</dbReference>
<dbReference type="GO" id="GO:0005634">
    <property type="term" value="C:nucleus"/>
    <property type="evidence" value="ECO:0007669"/>
    <property type="project" value="TreeGrafter"/>
</dbReference>
<dbReference type="InterPro" id="IPR036291">
    <property type="entry name" value="NAD(P)-bd_dom_sf"/>
</dbReference>
<dbReference type="EMBL" id="KZ678128">
    <property type="protein sequence ID" value="PSN74032.1"/>
    <property type="molecule type" value="Genomic_DNA"/>
</dbReference>
<dbReference type="STRING" id="1448308.A0A2T2P8P6"/>
<organism evidence="4 5">
    <name type="scientific">Corynespora cassiicola Philippines</name>
    <dbReference type="NCBI Taxonomy" id="1448308"/>
    <lineage>
        <taxon>Eukaryota</taxon>
        <taxon>Fungi</taxon>
        <taxon>Dikarya</taxon>
        <taxon>Ascomycota</taxon>
        <taxon>Pezizomycotina</taxon>
        <taxon>Dothideomycetes</taxon>
        <taxon>Pleosporomycetidae</taxon>
        <taxon>Pleosporales</taxon>
        <taxon>Corynesporascaceae</taxon>
        <taxon>Corynespora</taxon>
    </lineage>
</organism>
<dbReference type="Gene3D" id="3.40.50.720">
    <property type="entry name" value="NAD(P)-binding Rossmann-like Domain"/>
    <property type="match status" value="1"/>
</dbReference>
<evidence type="ECO:0000256" key="2">
    <source>
        <dbReference type="ARBA" id="ARBA00022857"/>
    </source>
</evidence>
<accession>A0A2T2P8P6</accession>
<evidence type="ECO:0000313" key="5">
    <source>
        <dbReference type="Proteomes" id="UP000240883"/>
    </source>
</evidence>
<dbReference type="Gene3D" id="3.90.25.10">
    <property type="entry name" value="UDP-galactose 4-epimerase, domain 1"/>
    <property type="match status" value="1"/>
</dbReference>
<evidence type="ECO:0000313" key="4">
    <source>
        <dbReference type="EMBL" id="PSN74032.1"/>
    </source>
</evidence>
<dbReference type="PANTHER" id="PTHR42748:SF7">
    <property type="entry name" value="NMRA LIKE REDOX SENSOR 1-RELATED"/>
    <property type="match status" value="1"/>
</dbReference>
<sequence>MSAKTITVFGATGVQGSSVVRSLQSNVAKAFNLRGITRNPSSDSAKALSRSGVEVTQADGWDKASLIAAFQGSWGAFVNTNSEDPVFLDPEEKRTEFDLGKIVVDAAIEAGVKVFVYSGFHSAKDITEGKIAVPAFDDKSAIFEYAKSTGKFQSVVNASPGWYFENFMIQDLGAIFGGFPFTPSEDGAYVFRVPRWGGKEDVPFIAISDDFGDIVHGIFLEPEKWNGKLVQGVSHIATYGEAVKAFTKVTGKNARFESIDNWEDLDVYGIPSLENLKLMFGFTQISGGRYYGDVTEADTAAILKKNAAEACGRSGEATKLLSLEIFFRRNFGRE</sequence>
<gene>
    <name evidence="4" type="ORF">BS50DRAFT_670510</name>
</gene>
<reference evidence="4 5" key="1">
    <citation type="journal article" date="2018" name="Front. Microbiol.">
        <title>Genome-Wide Analysis of Corynespora cassiicola Leaf Fall Disease Putative Effectors.</title>
        <authorList>
            <person name="Lopez D."/>
            <person name="Ribeiro S."/>
            <person name="Label P."/>
            <person name="Fumanal B."/>
            <person name="Venisse J.S."/>
            <person name="Kohler A."/>
            <person name="de Oliveira R.R."/>
            <person name="Labutti K."/>
            <person name="Lipzen A."/>
            <person name="Lail K."/>
            <person name="Bauer D."/>
            <person name="Ohm R.A."/>
            <person name="Barry K.W."/>
            <person name="Spatafora J."/>
            <person name="Grigoriev I.V."/>
            <person name="Martin F.M."/>
            <person name="Pujade-Renaud V."/>
        </authorList>
    </citation>
    <scope>NUCLEOTIDE SEQUENCE [LARGE SCALE GENOMIC DNA]</scope>
    <source>
        <strain evidence="4 5">Philippines</strain>
    </source>
</reference>
<keyword evidence="2" id="KW-0521">NADP</keyword>
<dbReference type="PANTHER" id="PTHR42748">
    <property type="entry name" value="NITROGEN METABOLITE REPRESSION PROTEIN NMRA FAMILY MEMBER"/>
    <property type="match status" value="1"/>
</dbReference>
<dbReference type="SUPFAM" id="SSF51735">
    <property type="entry name" value="NAD(P)-binding Rossmann-fold domains"/>
    <property type="match status" value="1"/>
</dbReference>
<comment type="similarity">
    <text evidence="1">Belongs to the NmrA-type oxidoreductase family.</text>
</comment>
<dbReference type="InterPro" id="IPR051164">
    <property type="entry name" value="NmrA-like_oxidored"/>
</dbReference>
<proteinExistence type="inferred from homology"/>